<gene>
    <name evidence="2" type="ORF">FCULG_00004799</name>
    <name evidence="3" type="ORF">HYE67_009858</name>
</gene>
<evidence type="ECO:0000256" key="1">
    <source>
        <dbReference type="SAM" id="MobiDB-lite"/>
    </source>
</evidence>
<dbReference type="Proteomes" id="UP000241587">
    <property type="component" value="Unassembled WGS sequence"/>
</dbReference>
<keyword evidence="4" id="KW-1185">Reference proteome</keyword>
<reference evidence="3" key="2">
    <citation type="submission" date="2020-11" db="EMBL/GenBank/DDBJ databases">
        <title>The chromosome-scale genome resource for two endophytic Fusarium species: F. culmorum and F. pseudograminearum.</title>
        <authorList>
            <person name="Yuan Z."/>
        </authorList>
    </citation>
    <scope>NUCLEOTIDE SEQUENCE</scope>
    <source>
        <strain evidence="3">Class2-1B</strain>
    </source>
</reference>
<dbReference type="Proteomes" id="UP000663297">
    <property type="component" value="Chromosome 4"/>
</dbReference>
<dbReference type="EMBL" id="PVEM01000001">
    <property type="protein sequence ID" value="PTD13146.1"/>
    <property type="molecule type" value="Genomic_DNA"/>
</dbReference>
<name>A0A2T4HBG2_FUSCU</name>
<protein>
    <submittedName>
        <fullName evidence="2">Uncharacterized protein</fullName>
    </submittedName>
</protein>
<evidence type="ECO:0000313" key="2">
    <source>
        <dbReference type="EMBL" id="PTD13146.1"/>
    </source>
</evidence>
<evidence type="ECO:0000313" key="4">
    <source>
        <dbReference type="Proteomes" id="UP000241587"/>
    </source>
</evidence>
<reference evidence="2 4" key="1">
    <citation type="submission" date="2018-02" db="EMBL/GenBank/DDBJ databases">
        <title>Fusarium culmorum secondary metabolites in fungal-bacterial-plant interactions.</title>
        <authorList>
            <person name="Schmidt R."/>
        </authorList>
    </citation>
    <scope>NUCLEOTIDE SEQUENCE [LARGE SCALE GENOMIC DNA]</scope>
    <source>
        <strain evidence="2 4">PV</strain>
    </source>
</reference>
<feature type="region of interest" description="Disordered" evidence="1">
    <location>
        <begin position="56"/>
        <end position="92"/>
    </location>
</feature>
<dbReference type="OrthoDB" id="10434175at2759"/>
<sequence>MVLSDPIAPLPEYHWNAIVDKNEWLEFEQEPIRPICKSSFWRIPTVLKLTWGLVKRRREEEEEEDEGDEGDEEDEEDEKMMKNETTTTMMDLGIWETPPAAAATRERAAVACAAIKKIIKTMIKPMLKLKLKRNPKDVQSSEKS</sequence>
<dbReference type="AlphaFoldDB" id="A0A2T4HBG2"/>
<dbReference type="EMBL" id="CP064750">
    <property type="protein sequence ID" value="QPC67627.1"/>
    <property type="molecule type" value="Genomic_DNA"/>
</dbReference>
<organism evidence="2 4">
    <name type="scientific">Fusarium culmorum</name>
    <dbReference type="NCBI Taxonomy" id="5516"/>
    <lineage>
        <taxon>Eukaryota</taxon>
        <taxon>Fungi</taxon>
        <taxon>Dikarya</taxon>
        <taxon>Ascomycota</taxon>
        <taxon>Pezizomycotina</taxon>
        <taxon>Sordariomycetes</taxon>
        <taxon>Hypocreomycetidae</taxon>
        <taxon>Hypocreales</taxon>
        <taxon>Nectriaceae</taxon>
        <taxon>Fusarium</taxon>
    </lineage>
</organism>
<accession>A0A2T4HBG2</accession>
<evidence type="ECO:0000313" key="3">
    <source>
        <dbReference type="EMBL" id="QPC67627.1"/>
    </source>
</evidence>
<proteinExistence type="predicted"/>
<feature type="compositionally biased region" description="Acidic residues" evidence="1">
    <location>
        <begin position="60"/>
        <end position="78"/>
    </location>
</feature>
<dbReference type="OMA" id="RPICKSS"/>